<proteinExistence type="predicted"/>
<reference evidence="2" key="2">
    <citation type="submission" date="2025-09" db="UniProtKB">
        <authorList>
            <consortium name="Ensembl"/>
        </authorList>
    </citation>
    <scope>IDENTIFICATION</scope>
</reference>
<dbReference type="InterPro" id="IPR031782">
    <property type="entry name" value="LIP1_N"/>
</dbReference>
<dbReference type="STRING" id="7757.ENSPMAP00000009772"/>
<organism evidence="2">
    <name type="scientific">Petromyzon marinus</name>
    <name type="common">Sea lamprey</name>
    <dbReference type="NCBI Taxonomy" id="7757"/>
    <lineage>
        <taxon>Eukaryota</taxon>
        <taxon>Metazoa</taxon>
        <taxon>Chordata</taxon>
        <taxon>Craniata</taxon>
        <taxon>Vertebrata</taxon>
        <taxon>Cyclostomata</taxon>
        <taxon>Hyperoartia</taxon>
        <taxon>Petromyzontiformes</taxon>
        <taxon>Petromyzontidae</taxon>
        <taxon>Petromyzon</taxon>
    </lineage>
</organism>
<name>S4RX32_PETMA</name>
<reference evidence="2" key="1">
    <citation type="submission" date="2025-08" db="UniProtKB">
        <authorList>
            <consortium name="Ensembl"/>
        </authorList>
    </citation>
    <scope>IDENTIFICATION</scope>
</reference>
<evidence type="ECO:0000313" key="2">
    <source>
        <dbReference type="Ensembl" id="ENSPMAP00000009772.1"/>
    </source>
</evidence>
<protein>
    <recommendedName>
        <fullName evidence="1">LKB1 serine/threonine kinase interacting protein 1 N-terminal domain-containing protein</fullName>
    </recommendedName>
</protein>
<dbReference type="OMA" id="INIFAFK"/>
<dbReference type="GeneTree" id="ENSGT00940000158471"/>
<dbReference type="HOGENOM" id="CLU_1673344_0_0_1"/>
<sequence length="158" mass="17425">TGGEEELIMSLSAVLRDTGDSVLNGHRQLVLSTTRLQNLNCLLQQLLHPRPLRMHGFLALPVLPTASSPHVLELQFLFDVFQKVPRFKLVHKQGDAIQTGINIFAFKLLKSLELKGVPVHCLEGLQGIHTQLESLTCWKCVDTMEVPASGSHGGIWSA</sequence>
<dbReference type="Ensembl" id="ENSPMAT00000009813.1">
    <property type="protein sequence ID" value="ENSPMAP00000009772.1"/>
    <property type="gene ID" value="ENSPMAG00000008872.1"/>
</dbReference>
<evidence type="ECO:0000259" key="1">
    <source>
        <dbReference type="Pfam" id="PF15904"/>
    </source>
</evidence>
<accession>S4RX32</accession>
<dbReference type="Pfam" id="PF15904">
    <property type="entry name" value="LIP1"/>
    <property type="match status" value="1"/>
</dbReference>
<dbReference type="AlphaFoldDB" id="S4RX32"/>
<feature type="domain" description="LKB1 serine/threonine kinase interacting protein 1 N-terminal" evidence="1">
    <location>
        <begin position="4"/>
        <end position="91"/>
    </location>
</feature>